<dbReference type="HAMAP" id="MF_00185">
    <property type="entry name" value="IPP_trans"/>
    <property type="match status" value="1"/>
</dbReference>
<dbReference type="GO" id="GO:0005739">
    <property type="term" value="C:mitochondrion"/>
    <property type="evidence" value="ECO:0007669"/>
    <property type="project" value="EnsemblFungi"/>
</dbReference>
<dbReference type="InterPro" id="IPR039657">
    <property type="entry name" value="Dimethylallyltransferase"/>
</dbReference>
<dbReference type="GO" id="GO:0052381">
    <property type="term" value="F:tRNA dimethylallyltransferase activity"/>
    <property type="evidence" value="ECO:0007669"/>
    <property type="project" value="UniProtKB-EC"/>
</dbReference>
<dbReference type="Gene3D" id="3.40.50.300">
    <property type="entry name" value="P-loop containing nucleotide triphosphate hydrolases"/>
    <property type="match status" value="1"/>
</dbReference>
<dbReference type="InterPro" id="IPR027417">
    <property type="entry name" value="P-loop_NTPase"/>
</dbReference>
<evidence type="ECO:0000256" key="1">
    <source>
        <dbReference type="ARBA" id="ARBA00005842"/>
    </source>
</evidence>
<feature type="region of interest" description="Disordered" evidence="7">
    <location>
        <begin position="475"/>
        <end position="497"/>
    </location>
</feature>
<keyword evidence="3 6" id="KW-0547">Nucleotide-binding</keyword>
<dbReference type="EMBL" id="KV454004">
    <property type="protein sequence ID" value="ODQ45900.1"/>
    <property type="molecule type" value="Genomic_DNA"/>
</dbReference>
<dbReference type="STRING" id="763406.A0A1E3NIE3"/>
<dbReference type="InterPro" id="IPR030666">
    <property type="entry name" value="IPP_transferase_euk"/>
</dbReference>
<dbReference type="Proteomes" id="UP000094455">
    <property type="component" value="Unassembled WGS sequence"/>
</dbReference>
<evidence type="ECO:0000256" key="3">
    <source>
        <dbReference type="ARBA" id="ARBA00022741"/>
    </source>
</evidence>
<keyword evidence="4 6" id="KW-0067">ATP-binding</keyword>
<dbReference type="AlphaFoldDB" id="A0A1E3NIE3"/>
<accession>A0A1E3NIE3</accession>
<dbReference type="InterPro" id="IPR018022">
    <property type="entry name" value="IPT"/>
</dbReference>
<evidence type="ECO:0000313" key="8">
    <source>
        <dbReference type="EMBL" id="ODQ45900.1"/>
    </source>
</evidence>
<dbReference type="RefSeq" id="XP_019017013.1">
    <property type="nucleotide sequence ID" value="XM_019164467.1"/>
</dbReference>
<comment type="catalytic activity">
    <reaction evidence="5">
        <text>adenosine(37) in tRNA + dimethylallyl diphosphate = N(6)-dimethylallyladenosine(37) in tRNA + diphosphate</text>
        <dbReference type="Rhea" id="RHEA:26482"/>
        <dbReference type="Rhea" id="RHEA-COMP:10162"/>
        <dbReference type="Rhea" id="RHEA-COMP:10375"/>
        <dbReference type="ChEBI" id="CHEBI:33019"/>
        <dbReference type="ChEBI" id="CHEBI:57623"/>
        <dbReference type="ChEBI" id="CHEBI:74411"/>
        <dbReference type="ChEBI" id="CHEBI:74415"/>
        <dbReference type="EC" id="2.5.1.75"/>
    </reaction>
</comment>
<proteinExistence type="inferred from homology"/>
<organism evidence="8 9">
    <name type="scientific">Pichia membranifaciens NRRL Y-2026</name>
    <dbReference type="NCBI Taxonomy" id="763406"/>
    <lineage>
        <taxon>Eukaryota</taxon>
        <taxon>Fungi</taxon>
        <taxon>Dikarya</taxon>
        <taxon>Ascomycota</taxon>
        <taxon>Saccharomycotina</taxon>
        <taxon>Pichiomycetes</taxon>
        <taxon>Pichiales</taxon>
        <taxon>Pichiaceae</taxon>
        <taxon>Pichia</taxon>
    </lineage>
</organism>
<dbReference type="Pfam" id="PF01715">
    <property type="entry name" value="IPPT"/>
    <property type="match status" value="1"/>
</dbReference>
<dbReference type="Gene3D" id="1.10.20.140">
    <property type="match status" value="1"/>
</dbReference>
<evidence type="ECO:0000256" key="2">
    <source>
        <dbReference type="ARBA" id="ARBA00022679"/>
    </source>
</evidence>
<dbReference type="PANTHER" id="PTHR11088:SF89">
    <property type="entry name" value="TRNA DIMETHYLALLYLTRANSFERASE"/>
    <property type="match status" value="1"/>
</dbReference>
<dbReference type="PIRSF" id="PIRSF039110">
    <property type="entry name" value="IPP_transferase"/>
    <property type="match status" value="1"/>
</dbReference>
<protein>
    <recommendedName>
        <fullName evidence="5">tRNA dimethylallyltransferase</fullName>
        <ecNumber evidence="5">2.5.1.75</ecNumber>
    </recommendedName>
</protein>
<dbReference type="GO" id="GO:0005524">
    <property type="term" value="F:ATP binding"/>
    <property type="evidence" value="ECO:0007669"/>
    <property type="project" value="UniProtKB-KW"/>
</dbReference>
<dbReference type="GO" id="GO:0005730">
    <property type="term" value="C:nucleolus"/>
    <property type="evidence" value="ECO:0007669"/>
    <property type="project" value="EnsemblFungi"/>
</dbReference>
<dbReference type="NCBIfam" id="TIGR00174">
    <property type="entry name" value="miaA"/>
    <property type="match status" value="1"/>
</dbReference>
<evidence type="ECO:0000256" key="7">
    <source>
        <dbReference type="SAM" id="MobiDB-lite"/>
    </source>
</evidence>
<keyword evidence="9" id="KW-1185">Reference proteome</keyword>
<evidence type="ECO:0000256" key="5">
    <source>
        <dbReference type="RuleBase" id="RU003783"/>
    </source>
</evidence>
<sequence>MLNMKRDPSRKVISIIGTTGVGKSQLSIELAKAFNGEIINADSMQMYVGLDVITNKHPVEERGGIAHHVMNHIPWKEQYYIHRFKKECEEAMNDCWERGKIPILVGGTHYYLQSVLFDNKTIGSNEEAYLSSQQDNEIKDVVMTEFTDEQKAVLNSDDSALVFKTLKEVDPIIASKFHPNDIRRVKRALEVYYVRGEKASTVYQKQRETLAEKGTCLKYDTLFFWIYSKLPGLDVRLDQRVDKMMQNGGLAELADLYTFYQQELERGNEDVQKMDTGVWQVIGFKEFLPVLANNGVTRLKQIDTIADKDRRVAEINNLIHKDVEFASCCDQMKKKTRKYARKQVKWIKNLLAPELSEEEQLGFVKYGKIFVLDATDLSVWQKTVGNRAKLITEEFLDKGYVNEESCGGAKRQTPETLQGEKLIDDQKRASSGKTENWVHHECEVCTDRETGKPLVYVDEQWAIHLKSKKHKFNLNRGKRKREHEEWLKKNPTGRVTK</sequence>
<name>A0A1E3NIE3_9ASCO</name>
<comment type="similarity">
    <text evidence="1 6">Belongs to the IPP transferase family.</text>
</comment>
<dbReference type="SUPFAM" id="SSF52540">
    <property type="entry name" value="P-loop containing nucleoside triphosphate hydrolases"/>
    <property type="match status" value="1"/>
</dbReference>
<dbReference type="GO" id="GO:0005829">
    <property type="term" value="C:cytosol"/>
    <property type="evidence" value="ECO:0007669"/>
    <property type="project" value="EnsemblFungi"/>
</dbReference>
<evidence type="ECO:0000256" key="6">
    <source>
        <dbReference type="RuleBase" id="RU003785"/>
    </source>
</evidence>
<gene>
    <name evidence="8" type="ORF">PICMEDRAFT_73389</name>
</gene>
<dbReference type="PANTHER" id="PTHR11088">
    <property type="entry name" value="TRNA DIMETHYLALLYLTRANSFERASE"/>
    <property type="match status" value="1"/>
</dbReference>
<dbReference type="EC" id="2.5.1.75" evidence="5"/>
<dbReference type="GO" id="GO:0006400">
    <property type="term" value="P:tRNA modification"/>
    <property type="evidence" value="ECO:0007669"/>
    <property type="project" value="EnsemblFungi"/>
</dbReference>
<dbReference type="GeneID" id="30181154"/>
<keyword evidence="5" id="KW-0819">tRNA processing</keyword>
<evidence type="ECO:0000256" key="4">
    <source>
        <dbReference type="ARBA" id="ARBA00022840"/>
    </source>
</evidence>
<keyword evidence="2 6" id="KW-0808">Transferase</keyword>
<dbReference type="Gene3D" id="3.30.160.60">
    <property type="entry name" value="Classic Zinc Finger"/>
    <property type="match status" value="1"/>
</dbReference>
<dbReference type="OrthoDB" id="775260at2759"/>
<reference evidence="8 9" key="1">
    <citation type="journal article" date="2016" name="Proc. Natl. Acad. Sci. U.S.A.">
        <title>Comparative genomics of biotechnologically important yeasts.</title>
        <authorList>
            <person name="Riley R."/>
            <person name="Haridas S."/>
            <person name="Wolfe K.H."/>
            <person name="Lopes M.R."/>
            <person name="Hittinger C.T."/>
            <person name="Goeker M."/>
            <person name="Salamov A.A."/>
            <person name="Wisecaver J.H."/>
            <person name="Long T.M."/>
            <person name="Calvey C.H."/>
            <person name="Aerts A.L."/>
            <person name="Barry K.W."/>
            <person name="Choi C."/>
            <person name="Clum A."/>
            <person name="Coughlan A.Y."/>
            <person name="Deshpande S."/>
            <person name="Douglass A.P."/>
            <person name="Hanson S.J."/>
            <person name="Klenk H.-P."/>
            <person name="LaButti K.M."/>
            <person name="Lapidus A."/>
            <person name="Lindquist E.A."/>
            <person name="Lipzen A.M."/>
            <person name="Meier-Kolthoff J.P."/>
            <person name="Ohm R.A."/>
            <person name="Otillar R.P."/>
            <person name="Pangilinan J.L."/>
            <person name="Peng Y."/>
            <person name="Rokas A."/>
            <person name="Rosa C.A."/>
            <person name="Scheuner C."/>
            <person name="Sibirny A.A."/>
            <person name="Slot J.C."/>
            <person name="Stielow J.B."/>
            <person name="Sun H."/>
            <person name="Kurtzman C.P."/>
            <person name="Blackwell M."/>
            <person name="Grigoriev I.V."/>
            <person name="Jeffries T.W."/>
        </authorList>
    </citation>
    <scope>NUCLEOTIDE SEQUENCE [LARGE SCALE GENOMIC DNA]</scope>
    <source>
        <strain evidence="8 9">NRRL Y-2026</strain>
    </source>
</reference>
<dbReference type="GO" id="GO:0000049">
    <property type="term" value="F:tRNA binding"/>
    <property type="evidence" value="ECO:0007669"/>
    <property type="project" value="EnsemblFungi"/>
</dbReference>
<evidence type="ECO:0000313" key="9">
    <source>
        <dbReference type="Proteomes" id="UP000094455"/>
    </source>
</evidence>